<sequence>MTILTQTITPNRLQIIAYVLAAFAYFVVLIRLEASCFCP</sequence>
<comment type="caution">
    <text evidence="2">The sequence shown here is derived from an EMBL/GenBank/DDBJ whole genome shotgun (WGS) entry which is preliminary data.</text>
</comment>
<evidence type="ECO:0000313" key="2">
    <source>
        <dbReference type="EMBL" id="GJE03743.1"/>
    </source>
</evidence>
<keyword evidence="1" id="KW-0472">Membrane</keyword>
<gene>
    <name evidence="2" type="ORF">GMJLKIPL_5700</name>
</gene>
<organism evidence="2 3">
    <name type="scientific">Methylobacterium isbiliense</name>
    <dbReference type="NCBI Taxonomy" id="315478"/>
    <lineage>
        <taxon>Bacteria</taxon>
        <taxon>Pseudomonadati</taxon>
        <taxon>Pseudomonadota</taxon>
        <taxon>Alphaproteobacteria</taxon>
        <taxon>Hyphomicrobiales</taxon>
        <taxon>Methylobacteriaceae</taxon>
        <taxon>Methylobacterium</taxon>
    </lineage>
</organism>
<evidence type="ECO:0000313" key="3">
    <source>
        <dbReference type="Proteomes" id="UP001055153"/>
    </source>
</evidence>
<dbReference type="EMBL" id="BPQQ01000087">
    <property type="protein sequence ID" value="GJE03743.1"/>
    <property type="molecule type" value="Genomic_DNA"/>
</dbReference>
<reference evidence="2" key="1">
    <citation type="journal article" date="2021" name="Front. Microbiol.">
        <title>Comprehensive Comparative Genomics and Phenotyping of Methylobacterium Species.</title>
        <authorList>
            <person name="Alessa O."/>
            <person name="Ogura Y."/>
            <person name="Fujitani Y."/>
            <person name="Takami H."/>
            <person name="Hayashi T."/>
            <person name="Sahin N."/>
            <person name="Tani A."/>
        </authorList>
    </citation>
    <scope>NUCLEOTIDE SEQUENCE</scope>
    <source>
        <strain evidence="2">DSM 17168</strain>
    </source>
</reference>
<keyword evidence="1" id="KW-0812">Transmembrane</keyword>
<feature type="transmembrane region" description="Helical" evidence="1">
    <location>
        <begin position="15"/>
        <end position="32"/>
    </location>
</feature>
<accession>A0ABQ4SPD9</accession>
<protein>
    <submittedName>
        <fullName evidence="2">Uncharacterized protein</fullName>
    </submittedName>
</protein>
<keyword evidence="1" id="KW-1133">Transmembrane helix</keyword>
<dbReference type="Proteomes" id="UP001055153">
    <property type="component" value="Unassembled WGS sequence"/>
</dbReference>
<reference evidence="2" key="2">
    <citation type="submission" date="2021-08" db="EMBL/GenBank/DDBJ databases">
        <authorList>
            <person name="Tani A."/>
            <person name="Ola A."/>
            <person name="Ogura Y."/>
            <person name="Katsura K."/>
            <person name="Hayashi T."/>
        </authorList>
    </citation>
    <scope>NUCLEOTIDE SEQUENCE</scope>
    <source>
        <strain evidence="2">DSM 17168</strain>
    </source>
</reference>
<proteinExistence type="predicted"/>
<evidence type="ECO:0000256" key="1">
    <source>
        <dbReference type="SAM" id="Phobius"/>
    </source>
</evidence>
<name>A0ABQ4SPD9_9HYPH</name>
<keyword evidence="3" id="KW-1185">Reference proteome</keyword>